<evidence type="ECO:0000313" key="3">
    <source>
        <dbReference type="Proteomes" id="UP001189429"/>
    </source>
</evidence>
<sequence>AQSAPVAAPGPESTQSRRSRSGWPRFSSRWARCWRRAAAERSCRQPRATRARARPWVGPRARPTLQREVKVRAGLRDDNENYMMMFKPMSKLESALDRAFKHCEDKGCEAKEKTKEEEIAYSGSPLGARPGGSANAVAIRILEARARKLPCPFAAGAGRWWRIPFFTQRIQKHAADKKAYRPHGTDNPRIHGALTRSSPEA</sequence>
<name>A0ABN9VWX6_9DINO</name>
<feature type="non-terminal residue" evidence="2">
    <location>
        <position position="1"/>
    </location>
</feature>
<proteinExistence type="predicted"/>
<keyword evidence="3" id="KW-1185">Reference proteome</keyword>
<comment type="caution">
    <text evidence="2">The sequence shown here is derived from an EMBL/GenBank/DDBJ whole genome shotgun (WGS) entry which is preliminary data.</text>
</comment>
<dbReference type="EMBL" id="CAUYUJ010017747">
    <property type="protein sequence ID" value="CAK0877525.1"/>
    <property type="molecule type" value="Genomic_DNA"/>
</dbReference>
<dbReference type="Proteomes" id="UP001189429">
    <property type="component" value="Unassembled WGS sequence"/>
</dbReference>
<protein>
    <submittedName>
        <fullName evidence="2">Uncharacterized protein</fullName>
    </submittedName>
</protein>
<accession>A0ABN9VWX6</accession>
<organism evidence="2 3">
    <name type="scientific">Prorocentrum cordatum</name>
    <dbReference type="NCBI Taxonomy" id="2364126"/>
    <lineage>
        <taxon>Eukaryota</taxon>
        <taxon>Sar</taxon>
        <taxon>Alveolata</taxon>
        <taxon>Dinophyceae</taxon>
        <taxon>Prorocentrales</taxon>
        <taxon>Prorocentraceae</taxon>
        <taxon>Prorocentrum</taxon>
    </lineage>
</organism>
<gene>
    <name evidence="2" type="ORF">PCOR1329_LOCUS61563</name>
</gene>
<reference evidence="2" key="1">
    <citation type="submission" date="2023-10" db="EMBL/GenBank/DDBJ databases">
        <authorList>
            <person name="Chen Y."/>
            <person name="Shah S."/>
            <person name="Dougan E. K."/>
            <person name="Thang M."/>
            <person name="Chan C."/>
        </authorList>
    </citation>
    <scope>NUCLEOTIDE SEQUENCE [LARGE SCALE GENOMIC DNA]</scope>
</reference>
<feature type="region of interest" description="Disordered" evidence="1">
    <location>
        <begin position="174"/>
        <end position="201"/>
    </location>
</feature>
<feature type="region of interest" description="Disordered" evidence="1">
    <location>
        <begin position="1"/>
        <end position="26"/>
    </location>
</feature>
<evidence type="ECO:0000313" key="2">
    <source>
        <dbReference type="EMBL" id="CAK0877525.1"/>
    </source>
</evidence>
<evidence type="ECO:0000256" key="1">
    <source>
        <dbReference type="SAM" id="MobiDB-lite"/>
    </source>
</evidence>
<feature type="compositionally biased region" description="Basic and acidic residues" evidence="1">
    <location>
        <begin position="174"/>
        <end position="189"/>
    </location>
</feature>